<dbReference type="GO" id="GO:0031390">
    <property type="term" value="C:Ctf18 RFC-like complex"/>
    <property type="evidence" value="ECO:0007669"/>
    <property type="project" value="InterPro"/>
</dbReference>
<organism evidence="2 3">
    <name type="scientific">Sphaerulina musiva (strain SO2202)</name>
    <name type="common">Poplar stem canker fungus</name>
    <name type="synonym">Septoria musiva</name>
    <dbReference type="NCBI Taxonomy" id="692275"/>
    <lineage>
        <taxon>Eukaryota</taxon>
        <taxon>Fungi</taxon>
        <taxon>Dikarya</taxon>
        <taxon>Ascomycota</taxon>
        <taxon>Pezizomycotina</taxon>
        <taxon>Dothideomycetes</taxon>
        <taxon>Dothideomycetidae</taxon>
        <taxon>Mycosphaerellales</taxon>
        <taxon>Mycosphaerellaceae</taxon>
        <taxon>Sphaerulina</taxon>
    </lineage>
</organism>
<dbReference type="GeneID" id="27903942"/>
<evidence type="ECO:0000256" key="1">
    <source>
        <dbReference type="SAM" id="MobiDB-lite"/>
    </source>
</evidence>
<name>N1QH71_SPHMS</name>
<dbReference type="GO" id="GO:0007064">
    <property type="term" value="P:mitotic sister chromatid cohesion"/>
    <property type="evidence" value="ECO:0007669"/>
    <property type="project" value="InterPro"/>
</dbReference>
<dbReference type="EMBL" id="KB456269">
    <property type="protein sequence ID" value="EMF09359.1"/>
    <property type="molecule type" value="Genomic_DNA"/>
</dbReference>
<evidence type="ECO:0000313" key="2">
    <source>
        <dbReference type="EMBL" id="EMF09359.1"/>
    </source>
</evidence>
<dbReference type="Pfam" id="PF09724">
    <property type="entry name" value="Dcc1"/>
    <property type="match status" value="1"/>
</dbReference>
<dbReference type="HOGENOM" id="CLU_1679044_0_0_1"/>
<feature type="region of interest" description="Disordered" evidence="1">
    <location>
        <begin position="138"/>
        <end position="157"/>
    </location>
</feature>
<dbReference type="InterPro" id="IPR019128">
    <property type="entry name" value="Dcc1"/>
</dbReference>
<gene>
    <name evidence="2" type="ORF">SEPMUDRAFT_151414</name>
</gene>
<keyword evidence="3" id="KW-1185">Reference proteome</keyword>
<dbReference type="eggNOG" id="ENOG502SA0V">
    <property type="taxonomic scope" value="Eukaryota"/>
</dbReference>
<reference evidence="2 3" key="1">
    <citation type="journal article" date="2012" name="PLoS Pathog.">
        <title>Diverse lifestyles and strategies of plant pathogenesis encoded in the genomes of eighteen Dothideomycetes fungi.</title>
        <authorList>
            <person name="Ohm R.A."/>
            <person name="Feau N."/>
            <person name="Henrissat B."/>
            <person name="Schoch C.L."/>
            <person name="Horwitz B.A."/>
            <person name="Barry K.W."/>
            <person name="Condon B.J."/>
            <person name="Copeland A.C."/>
            <person name="Dhillon B."/>
            <person name="Glaser F."/>
            <person name="Hesse C.N."/>
            <person name="Kosti I."/>
            <person name="LaButti K."/>
            <person name="Lindquist E.A."/>
            <person name="Lucas S."/>
            <person name="Salamov A.A."/>
            <person name="Bradshaw R.E."/>
            <person name="Ciuffetti L."/>
            <person name="Hamelin R.C."/>
            <person name="Kema G.H.J."/>
            <person name="Lawrence C."/>
            <person name="Scott J.A."/>
            <person name="Spatafora J.W."/>
            <person name="Turgeon B.G."/>
            <person name="de Wit P.J.G.M."/>
            <person name="Zhong S."/>
            <person name="Goodwin S.B."/>
            <person name="Grigoriev I.V."/>
        </authorList>
    </citation>
    <scope>NUCLEOTIDE SEQUENCE [LARGE SCALE GENOMIC DNA]</scope>
    <source>
        <strain evidence="2 3">SO2202</strain>
    </source>
</reference>
<feature type="compositionally biased region" description="Basic residues" evidence="1">
    <location>
        <begin position="140"/>
        <end position="157"/>
    </location>
</feature>
<dbReference type="AlphaFoldDB" id="N1QH71"/>
<dbReference type="STRING" id="692275.N1QH71"/>
<accession>N1QH71</accession>
<evidence type="ECO:0000313" key="3">
    <source>
        <dbReference type="Proteomes" id="UP000016931"/>
    </source>
</evidence>
<dbReference type="Proteomes" id="UP000016931">
    <property type="component" value="Unassembled WGS sequence"/>
</dbReference>
<dbReference type="RefSeq" id="XP_016757480.1">
    <property type="nucleotide sequence ID" value="XM_016906805.1"/>
</dbReference>
<sequence length="157" mass="16979">MTVAVADGIAVDSPFPENDIPPFAIDLPGDWPQGLVRSVFSSVSTSTPGGHLAIDKQRAVNFAGVNLLQAKSEGRAIDAIRFLQVWRDAMPEAWRDGCEFAVLQGYYTLTDHAKSIKYVDTTAAATAALEATAKEAKSLGAKRKWHEKFRASSKKTA</sequence>
<proteinExistence type="predicted"/>
<protein>
    <submittedName>
        <fullName evidence="2">Uncharacterized protein</fullName>
    </submittedName>
</protein>
<dbReference type="OrthoDB" id="5199543at2759"/>